<accession>A0ABX8J4Q1</accession>
<dbReference type="InterPro" id="IPR003661">
    <property type="entry name" value="HisK_dim/P_dom"/>
</dbReference>
<evidence type="ECO:0000256" key="1">
    <source>
        <dbReference type="ARBA" id="ARBA00000085"/>
    </source>
</evidence>
<organism evidence="3 4">
    <name type="scientific">Geomonas oryzisoli</name>
    <dbReference type="NCBI Taxonomy" id="2847992"/>
    <lineage>
        <taxon>Bacteria</taxon>
        <taxon>Pseudomonadati</taxon>
        <taxon>Thermodesulfobacteriota</taxon>
        <taxon>Desulfuromonadia</taxon>
        <taxon>Geobacterales</taxon>
        <taxon>Geobacteraceae</taxon>
        <taxon>Geomonas</taxon>
    </lineage>
</organism>
<dbReference type="RefSeq" id="WP_216800001.1">
    <property type="nucleotide sequence ID" value="NZ_CP076723.1"/>
</dbReference>
<evidence type="ECO:0000313" key="4">
    <source>
        <dbReference type="Proteomes" id="UP000683557"/>
    </source>
</evidence>
<dbReference type="Proteomes" id="UP000683557">
    <property type="component" value="Chromosome"/>
</dbReference>
<reference evidence="3 4" key="1">
    <citation type="submission" date="2021-06" db="EMBL/GenBank/DDBJ databases">
        <title>Gemonas diversity in paddy soil.</title>
        <authorList>
            <person name="Liu G."/>
        </authorList>
    </citation>
    <scope>NUCLEOTIDE SEQUENCE [LARGE SCALE GENOMIC DNA]</scope>
    <source>
        <strain evidence="3 4">RG10</strain>
    </source>
</reference>
<protein>
    <recommendedName>
        <fullName evidence="2">histidine kinase</fullName>
        <ecNumber evidence="2">2.7.13.3</ecNumber>
    </recommendedName>
</protein>
<dbReference type="EC" id="2.7.13.3" evidence="2"/>
<comment type="catalytic activity">
    <reaction evidence="1">
        <text>ATP + protein L-histidine = ADP + protein N-phospho-L-histidine.</text>
        <dbReference type="EC" id="2.7.13.3"/>
    </reaction>
</comment>
<dbReference type="CDD" id="cd00082">
    <property type="entry name" value="HisKA"/>
    <property type="match status" value="1"/>
</dbReference>
<proteinExistence type="predicted"/>
<evidence type="ECO:0000313" key="3">
    <source>
        <dbReference type="EMBL" id="QWV93275.1"/>
    </source>
</evidence>
<dbReference type="EMBL" id="CP076723">
    <property type="protein sequence ID" value="QWV93275.1"/>
    <property type="molecule type" value="Genomic_DNA"/>
</dbReference>
<name>A0ABX8J4Q1_9BACT</name>
<evidence type="ECO:0000256" key="2">
    <source>
        <dbReference type="ARBA" id="ARBA00012438"/>
    </source>
</evidence>
<gene>
    <name evidence="3" type="ORF">KP004_19240</name>
</gene>
<keyword evidence="4" id="KW-1185">Reference proteome</keyword>
<sequence>MISNIAHQWRQPLNVLALLAQDLPRTLRLGELSEEYLDDKVGKMMQAITQMPGTIGNFRNFLSPGKEKVRFRVLEAVGKTVSLVDPSLQALEIEISLLADPVIEGSGRVCAGAAHSQNGPLGPHQCQCQLRRIKKKGKIIVAIFSIW</sequence>